<dbReference type="GO" id="GO:0008839">
    <property type="term" value="F:4-hydroxy-tetrahydrodipicolinate reductase"/>
    <property type="evidence" value="ECO:0007669"/>
    <property type="project" value="UniProtKB-EC"/>
</dbReference>
<accession>A0A2H9T9F8</accession>
<evidence type="ECO:0000256" key="6">
    <source>
        <dbReference type="ARBA" id="ARBA00022915"/>
    </source>
</evidence>
<dbReference type="FunFam" id="3.40.50.720:FF:000048">
    <property type="entry name" value="4-hydroxy-tetrahydrodipicolinate reductase"/>
    <property type="match status" value="1"/>
</dbReference>
<keyword evidence="4" id="KW-0028">Amino-acid biosynthesis</keyword>
<dbReference type="PANTHER" id="PTHR20836:SF0">
    <property type="entry name" value="4-HYDROXY-TETRAHYDRODIPICOLINATE REDUCTASE 1, CHLOROPLASTIC-RELATED"/>
    <property type="match status" value="1"/>
</dbReference>
<evidence type="ECO:0000256" key="9">
    <source>
        <dbReference type="ARBA" id="ARBA00023154"/>
    </source>
</evidence>
<evidence type="ECO:0000256" key="2">
    <source>
        <dbReference type="ARBA" id="ARBA00006642"/>
    </source>
</evidence>
<dbReference type="InterPro" id="IPR000846">
    <property type="entry name" value="DapB_N"/>
</dbReference>
<keyword evidence="9" id="KW-0457">Lysine biosynthesis</keyword>
<keyword evidence="8" id="KW-0520">NAD</keyword>
<protein>
    <recommendedName>
        <fullName evidence="11">4-hydroxy-tetrahydrodipicolinate reductase</fullName>
        <ecNumber evidence="11">1.17.1.8</ecNumber>
    </recommendedName>
</protein>
<evidence type="ECO:0000256" key="4">
    <source>
        <dbReference type="ARBA" id="ARBA00022605"/>
    </source>
</evidence>
<organism evidence="16">
    <name type="scientific">invertebrate metagenome</name>
    <dbReference type="NCBI Taxonomy" id="1711999"/>
    <lineage>
        <taxon>unclassified sequences</taxon>
        <taxon>metagenomes</taxon>
        <taxon>organismal metagenomes</taxon>
    </lineage>
</organism>
<comment type="caution">
    <text evidence="16">The sequence shown here is derived from an EMBL/GenBank/DDBJ whole genome shotgun (WGS) entry which is preliminary data.</text>
</comment>
<dbReference type="HAMAP" id="MF_00102">
    <property type="entry name" value="DapB"/>
    <property type="match status" value="1"/>
</dbReference>
<evidence type="ECO:0000313" key="16">
    <source>
        <dbReference type="EMBL" id="PJE79866.1"/>
    </source>
</evidence>
<evidence type="ECO:0000256" key="1">
    <source>
        <dbReference type="ARBA" id="ARBA00004496"/>
    </source>
</evidence>
<reference evidence="16" key="1">
    <citation type="journal article" date="2017" name="Appl. Environ. Microbiol.">
        <title>Molecular characterization of an Endozoicomonas-like organism causing infection in king scallop Pecten maximus L.</title>
        <authorList>
            <person name="Cano I."/>
            <person name="van Aerle R."/>
            <person name="Ross S."/>
            <person name="Verner-Jeffreys D.W."/>
            <person name="Paley R.K."/>
            <person name="Rimmer G."/>
            <person name="Ryder D."/>
            <person name="Hooper P."/>
            <person name="Stone D."/>
            <person name="Feist S.W."/>
        </authorList>
    </citation>
    <scope>NUCLEOTIDE SEQUENCE</scope>
</reference>
<dbReference type="GO" id="GO:0019877">
    <property type="term" value="P:diaminopimelate biosynthetic process"/>
    <property type="evidence" value="ECO:0007669"/>
    <property type="project" value="UniProtKB-KW"/>
</dbReference>
<dbReference type="SUPFAM" id="SSF55347">
    <property type="entry name" value="Glyceraldehyde-3-phosphate dehydrogenase-like, C-terminal domain"/>
    <property type="match status" value="1"/>
</dbReference>
<dbReference type="GO" id="GO:0005829">
    <property type="term" value="C:cytosol"/>
    <property type="evidence" value="ECO:0007669"/>
    <property type="project" value="TreeGrafter"/>
</dbReference>
<dbReference type="InterPro" id="IPR022663">
    <property type="entry name" value="DapB_C"/>
</dbReference>
<evidence type="ECO:0000256" key="11">
    <source>
        <dbReference type="ARBA" id="ARBA00038983"/>
    </source>
</evidence>
<keyword evidence="5" id="KW-0521">NADP</keyword>
<name>A0A2H9T9F8_9ZZZZ</name>
<evidence type="ECO:0000256" key="3">
    <source>
        <dbReference type="ARBA" id="ARBA00022490"/>
    </source>
</evidence>
<comment type="catalytic activity">
    <reaction evidence="12">
        <text>(S)-2,3,4,5-tetrahydrodipicolinate + NADP(+) + H2O = (2S,4S)-4-hydroxy-2,3,4,5-tetrahydrodipicolinate + NADPH + H(+)</text>
        <dbReference type="Rhea" id="RHEA:35331"/>
        <dbReference type="ChEBI" id="CHEBI:15377"/>
        <dbReference type="ChEBI" id="CHEBI:15378"/>
        <dbReference type="ChEBI" id="CHEBI:16845"/>
        <dbReference type="ChEBI" id="CHEBI:57783"/>
        <dbReference type="ChEBI" id="CHEBI:58349"/>
        <dbReference type="ChEBI" id="CHEBI:67139"/>
        <dbReference type="EC" id="1.17.1.8"/>
    </reaction>
</comment>
<proteinExistence type="inferred from homology"/>
<dbReference type="NCBIfam" id="TIGR00036">
    <property type="entry name" value="dapB"/>
    <property type="match status" value="1"/>
</dbReference>
<dbReference type="SUPFAM" id="SSF51735">
    <property type="entry name" value="NAD(P)-binding Rossmann-fold domains"/>
    <property type="match status" value="1"/>
</dbReference>
<dbReference type="Pfam" id="PF01113">
    <property type="entry name" value="DapB_N"/>
    <property type="match status" value="1"/>
</dbReference>
<dbReference type="PIRSF" id="PIRSF000161">
    <property type="entry name" value="DHPR"/>
    <property type="match status" value="1"/>
</dbReference>
<dbReference type="InterPro" id="IPR036291">
    <property type="entry name" value="NAD(P)-bd_dom_sf"/>
</dbReference>
<feature type="domain" description="Dihydrodipicolinate reductase N-terminal" evidence="14">
    <location>
        <begin position="3"/>
        <end position="125"/>
    </location>
</feature>
<evidence type="ECO:0000259" key="14">
    <source>
        <dbReference type="Pfam" id="PF01113"/>
    </source>
</evidence>
<keyword evidence="6" id="KW-0220">Diaminopimelate biosynthesis</keyword>
<dbReference type="Gene3D" id="3.30.360.10">
    <property type="entry name" value="Dihydrodipicolinate Reductase, domain 2"/>
    <property type="match status" value="1"/>
</dbReference>
<keyword evidence="3" id="KW-0963">Cytoplasm</keyword>
<dbReference type="InterPro" id="IPR022664">
    <property type="entry name" value="DapB_N_CS"/>
</dbReference>
<dbReference type="EMBL" id="NSIT01000043">
    <property type="protein sequence ID" value="PJE79866.1"/>
    <property type="molecule type" value="Genomic_DNA"/>
</dbReference>
<evidence type="ECO:0000259" key="15">
    <source>
        <dbReference type="Pfam" id="PF05173"/>
    </source>
</evidence>
<evidence type="ECO:0000256" key="12">
    <source>
        <dbReference type="ARBA" id="ARBA00049080"/>
    </source>
</evidence>
<evidence type="ECO:0000256" key="10">
    <source>
        <dbReference type="ARBA" id="ARBA00037922"/>
    </source>
</evidence>
<evidence type="ECO:0000256" key="8">
    <source>
        <dbReference type="ARBA" id="ARBA00023027"/>
    </source>
</evidence>
<dbReference type="InterPro" id="IPR023940">
    <property type="entry name" value="DHDPR_bac"/>
</dbReference>
<dbReference type="CDD" id="cd02274">
    <property type="entry name" value="DHDPR_N"/>
    <property type="match status" value="1"/>
</dbReference>
<dbReference type="FunFam" id="3.30.360.10:FF:000004">
    <property type="entry name" value="4-hydroxy-tetrahydrodipicolinate reductase"/>
    <property type="match status" value="1"/>
</dbReference>
<evidence type="ECO:0000256" key="5">
    <source>
        <dbReference type="ARBA" id="ARBA00022857"/>
    </source>
</evidence>
<comment type="subcellular location">
    <subcellularLocation>
        <location evidence="1">Cytoplasm</location>
    </subcellularLocation>
</comment>
<dbReference type="GO" id="GO:0009089">
    <property type="term" value="P:lysine biosynthetic process via diaminopimelate"/>
    <property type="evidence" value="ECO:0007669"/>
    <property type="project" value="InterPro"/>
</dbReference>
<dbReference type="PANTHER" id="PTHR20836">
    <property type="entry name" value="DIHYDRODIPICOLINATE REDUCTASE"/>
    <property type="match status" value="1"/>
</dbReference>
<evidence type="ECO:0000256" key="7">
    <source>
        <dbReference type="ARBA" id="ARBA00023002"/>
    </source>
</evidence>
<comment type="catalytic activity">
    <reaction evidence="13">
        <text>(S)-2,3,4,5-tetrahydrodipicolinate + NAD(+) + H2O = (2S,4S)-4-hydroxy-2,3,4,5-tetrahydrodipicolinate + NADH + H(+)</text>
        <dbReference type="Rhea" id="RHEA:35323"/>
        <dbReference type="ChEBI" id="CHEBI:15377"/>
        <dbReference type="ChEBI" id="CHEBI:15378"/>
        <dbReference type="ChEBI" id="CHEBI:16845"/>
        <dbReference type="ChEBI" id="CHEBI:57540"/>
        <dbReference type="ChEBI" id="CHEBI:57945"/>
        <dbReference type="ChEBI" id="CHEBI:67139"/>
        <dbReference type="EC" id="1.17.1.8"/>
    </reaction>
</comment>
<dbReference type="AlphaFoldDB" id="A0A2H9T9F8"/>
<evidence type="ECO:0000256" key="13">
    <source>
        <dbReference type="ARBA" id="ARBA00049396"/>
    </source>
</evidence>
<gene>
    <name evidence="16" type="primary">dapB</name>
    <name evidence="16" type="ORF">CI610_01141</name>
</gene>
<sequence>MLKVAVVGAAGKMGRLLIEVVAARKDMLLGASVVRPGSGLLGLDVGDLVGIGSQGLALTDSLEASISQVDVVVDFTRPSYTMENLDMCHRHGKGMVIGTTGFNGEQKQQIESIAHDIPVVLAPNMSIGINLVFKLLETAADILQQDVDVEVIEAHHCHKVDAPSGTAVKMGEIIADVTGRSLDKHAVYGREGHTGARKRETIGFSSIRAGDIVGDHTVLFAGEGERIEITHKASDRVIYAHGALRAMLFLQGRDSGLYDMQDVLGLKVRSAKTDINCQKSRSIN</sequence>
<dbReference type="EC" id="1.17.1.8" evidence="11"/>
<feature type="domain" description="Dihydrodipicolinate reductase C-terminal" evidence="15">
    <location>
        <begin position="128"/>
        <end position="264"/>
    </location>
</feature>
<keyword evidence="7 16" id="KW-0560">Oxidoreductase</keyword>
<dbReference type="Pfam" id="PF05173">
    <property type="entry name" value="DapB_C"/>
    <property type="match status" value="1"/>
</dbReference>
<dbReference type="PROSITE" id="PS01298">
    <property type="entry name" value="DAPB"/>
    <property type="match status" value="1"/>
</dbReference>
<dbReference type="Gene3D" id="3.40.50.720">
    <property type="entry name" value="NAD(P)-binding Rossmann-like Domain"/>
    <property type="match status" value="1"/>
</dbReference>
<comment type="pathway">
    <text evidence="10">Amino-acid biosynthesis; L-lysine biosynthesis via DAP pathway; (S)-tetrahydrodipicolinate from L-aspartate: step 4/4.</text>
</comment>
<comment type="similarity">
    <text evidence="2">Belongs to the DapB family.</text>
</comment>